<organism evidence="2 3">
    <name type="scientific">Muriicola jejuensis</name>
    <dbReference type="NCBI Taxonomy" id="504488"/>
    <lineage>
        <taxon>Bacteria</taxon>
        <taxon>Pseudomonadati</taxon>
        <taxon>Bacteroidota</taxon>
        <taxon>Flavobacteriia</taxon>
        <taxon>Flavobacteriales</taxon>
        <taxon>Flavobacteriaceae</taxon>
        <taxon>Muriicola</taxon>
    </lineage>
</organism>
<evidence type="ECO:0000313" key="3">
    <source>
        <dbReference type="Proteomes" id="UP000468443"/>
    </source>
</evidence>
<reference evidence="2 3" key="1">
    <citation type="submission" date="2020-01" db="EMBL/GenBank/DDBJ databases">
        <title>Muriicola jejuensis KCTC 22299.</title>
        <authorList>
            <person name="Wang G."/>
        </authorList>
    </citation>
    <scope>NUCLEOTIDE SEQUENCE [LARGE SCALE GENOMIC DNA]</scope>
    <source>
        <strain evidence="2 3">KCTC 22299</strain>
    </source>
</reference>
<feature type="region of interest" description="Disordered" evidence="1">
    <location>
        <begin position="50"/>
        <end position="75"/>
    </location>
</feature>
<protein>
    <submittedName>
        <fullName evidence="2">Uncharacterized protein</fullName>
    </submittedName>
</protein>
<feature type="compositionally biased region" description="Polar residues" evidence="1">
    <location>
        <begin position="66"/>
        <end position="75"/>
    </location>
</feature>
<proteinExistence type="predicted"/>
<accession>A0A6P0UA80</accession>
<gene>
    <name evidence="2" type="ORF">GWK09_05375</name>
</gene>
<dbReference type="RefSeq" id="WP_163691963.1">
    <property type="nucleotide sequence ID" value="NZ_FXTW01000001.1"/>
</dbReference>
<dbReference type="AlphaFoldDB" id="A0A6P0UA80"/>
<dbReference type="Proteomes" id="UP000468443">
    <property type="component" value="Unassembled WGS sequence"/>
</dbReference>
<comment type="caution">
    <text evidence="2">The sequence shown here is derived from an EMBL/GenBank/DDBJ whole genome shotgun (WGS) entry which is preliminary data.</text>
</comment>
<dbReference type="EMBL" id="JAABOP010000001">
    <property type="protein sequence ID" value="NER09937.1"/>
    <property type="molecule type" value="Genomic_DNA"/>
</dbReference>
<name>A0A6P0UA80_9FLAO</name>
<sequence length="75" mass="8412">MRLNFTRKILLAGITLFTLMGYAQEFTPFTIRYQNNIKGDLTFIANNIVNRDGGTGNTEPEDPYNATGNSSTYND</sequence>
<evidence type="ECO:0000313" key="2">
    <source>
        <dbReference type="EMBL" id="NER09937.1"/>
    </source>
</evidence>
<keyword evidence="3" id="KW-1185">Reference proteome</keyword>
<evidence type="ECO:0000256" key="1">
    <source>
        <dbReference type="SAM" id="MobiDB-lite"/>
    </source>
</evidence>